<keyword evidence="2" id="KW-0645">Protease</keyword>
<dbReference type="Gene3D" id="3.40.50.200">
    <property type="entry name" value="Peptidase S8/S53 domain"/>
    <property type="match status" value="1"/>
</dbReference>
<dbReference type="PANTHER" id="PTHR43806">
    <property type="entry name" value="PEPTIDASE S8"/>
    <property type="match status" value="1"/>
</dbReference>
<evidence type="ECO:0000256" key="3">
    <source>
        <dbReference type="ARBA" id="ARBA00022801"/>
    </source>
</evidence>
<keyword evidence="8" id="KW-1185">Reference proteome</keyword>
<dbReference type="InterPro" id="IPR036852">
    <property type="entry name" value="Peptidase_S8/S53_dom_sf"/>
</dbReference>
<feature type="chain" id="PRO_5040178544" description="Subtilisin" evidence="6">
    <location>
        <begin position="19"/>
        <end position="1531"/>
    </location>
</feature>
<evidence type="ECO:0000256" key="6">
    <source>
        <dbReference type="SAM" id="SignalP"/>
    </source>
</evidence>
<feature type="compositionally biased region" description="Low complexity" evidence="5">
    <location>
        <begin position="167"/>
        <end position="203"/>
    </location>
</feature>
<comment type="similarity">
    <text evidence="1">Belongs to the peptidase S8 family.</text>
</comment>
<dbReference type="SUPFAM" id="SSF52743">
    <property type="entry name" value="Subtilisin-like"/>
    <property type="match status" value="1"/>
</dbReference>
<feature type="compositionally biased region" description="Low complexity" evidence="5">
    <location>
        <begin position="129"/>
        <end position="150"/>
    </location>
</feature>
<sequence>MRLSSILAPVLLFSLVEAHRPSYGVQCQPDHCPCQNECVFLKRHHTCCERPASRGKKGRDHHICGPGKECCGKGCCREGWKCSTDGLCRPPGHGPSKGCTTFVTTIVKPITTITKPITTLTYGDGETTVVQDTTTTSGGAPPPGTTGVTTSELPGEPETTDGPSGVITTTNTLGETIITTNPVTSGPATTTSEGPSGTPGISEPITITNPDGQVTTILPPGPSTTEVVTNPDGQVTTLPDGQVTTILPPGGTEVPTGVVTTLPDGEVTTIFPPGTEPTTTGDDTVPTGVVTTLPDGQVTTILPPDTTTGEGNPPTGVVTTLPDGQVTTILPPGTEPTTTGDDNAPTGVVTTLPDGQVTTLPPGTEPTTTGDDNAPTGVVTTLPDGQVTTVFPPDTTTTGEDNAPTGVVTTLPDGQVTTIFPPETTTNVDDTPTGVVTTLPDGQVTTVFPPDTTTTEDDNVPTGVVTTLPDGQVTTVFPPETTTNVDDTPTGVVTTLPDGEVTTIFPPGTTTTGVDDTPTGVVTTLPDGQVTTIFPPETTTTGAGDTTTNDGGVVTTLPDGQVTTIFPPGITTTDAGDTTTEDGGVVTTLPDGQITTIFPPATTTTDGGELPSGGVVTTLPDGQVTTIFPVPPGPTTTTEPPTTTTDVPPGGWIIPVTTPVDDPKPTDDGSVIPCSMWFFLICIRWDDFNIFGWEIVLPPGIYPPGPPPPFSIDPSALFTIDITGVLPEWPEFTIGPDRQPTFPPKPSNGPDGECETQTAELCATRTSFGVSVSGEVTTTTNTQVLSTCGTVYGCNVRDVSVTQTTSATETATGTPISHVVYPREGRNETLVGEIEAILVGLVDDSSKIYASDTTSLGLNFWRLPITIEQADELRKIEDVGSVMEECDNAAYPCWDPTIDLVYQADAPAQLTYVSWPESPRVLLSELDNRYYFDDSSGRDVDVWVMDTGATADHPEFDLIRDRFDWVIKVPDWDGQSRQDDSYTDLDGNAILSSHGTSMLSLVAGKSLGVAKNINAHIARLPRKKRAGMGFTPEDYLETLSEVNDRMSGDGATASGVLLLAQMYQRQFFLRLKGDGSTAPLTIDGATFDESFGFEWRLHTLLQQIMDKGTIVVTGAGNVQSATIDGWPQNFGKNSGTLQLQDIIVVGAVTPGQPGDGGVLVYGSTDQAAGLPHVYAPGYDMQVADGNRQLWNADKTEGIIRTGKGTSDASAMTAGLVANFLSLVRLGQLNNADGTAVANTPAGIRSYLLAKSWSRGQLPGADGTLDRNGICNALDLSKPACSWNPNPPSGDQRRQEDNSGGQCEIPLDPSTTTAGVTTTVAPPLTDLPTLTDIGTGIVTPSGSSCAETGTVTQCIPGSGGQSACVENPTCVSWVNTMPPTTTEAPPPPVTTTEAPPVVTEPPVTPLELKPVVCVDENTLPGHGDINGDTQGNLADVFCEVEPLDNGVSDMGPGDQPLERLREANDEIHYYYSISWVDGCVTTVDRQDVLAPIGDGGASCKDILISTYSNCNNGGVGGYIDAGCLRYQFIGGQ</sequence>
<evidence type="ECO:0000313" key="7">
    <source>
        <dbReference type="EMBL" id="KAH7120544.1"/>
    </source>
</evidence>
<evidence type="ECO:0000313" key="8">
    <source>
        <dbReference type="Proteomes" id="UP000738349"/>
    </source>
</evidence>
<feature type="region of interest" description="Disordered" evidence="5">
    <location>
        <begin position="1280"/>
        <end position="1313"/>
    </location>
</feature>
<feature type="compositionally biased region" description="Low complexity" evidence="5">
    <location>
        <begin position="635"/>
        <end position="651"/>
    </location>
</feature>
<evidence type="ECO:0000256" key="5">
    <source>
        <dbReference type="SAM" id="MobiDB-lite"/>
    </source>
</evidence>
<dbReference type="PANTHER" id="PTHR43806:SF11">
    <property type="entry name" value="CEREVISIN-RELATED"/>
    <property type="match status" value="1"/>
</dbReference>
<comment type="caution">
    <text evidence="7">The sequence shown here is derived from an EMBL/GenBank/DDBJ whole genome shotgun (WGS) entry which is preliminary data.</text>
</comment>
<gene>
    <name evidence="7" type="ORF">EDB81DRAFT_914184</name>
</gene>
<dbReference type="GO" id="GO:0006508">
    <property type="term" value="P:proteolysis"/>
    <property type="evidence" value="ECO:0007669"/>
    <property type="project" value="UniProtKB-KW"/>
</dbReference>
<accession>A0A9P9II99</accession>
<keyword evidence="4" id="KW-0720">Serine protease</keyword>
<dbReference type="Gene3D" id="2.60.450.20">
    <property type="match status" value="1"/>
</dbReference>
<reference evidence="7" key="1">
    <citation type="journal article" date="2021" name="Nat. Commun.">
        <title>Genetic determinants of endophytism in the Arabidopsis root mycobiome.</title>
        <authorList>
            <person name="Mesny F."/>
            <person name="Miyauchi S."/>
            <person name="Thiergart T."/>
            <person name="Pickel B."/>
            <person name="Atanasova L."/>
            <person name="Karlsson M."/>
            <person name="Huettel B."/>
            <person name="Barry K.W."/>
            <person name="Haridas S."/>
            <person name="Chen C."/>
            <person name="Bauer D."/>
            <person name="Andreopoulos W."/>
            <person name="Pangilinan J."/>
            <person name="LaButti K."/>
            <person name="Riley R."/>
            <person name="Lipzen A."/>
            <person name="Clum A."/>
            <person name="Drula E."/>
            <person name="Henrissat B."/>
            <person name="Kohler A."/>
            <person name="Grigoriev I.V."/>
            <person name="Martin F.M."/>
            <person name="Hacquard S."/>
        </authorList>
    </citation>
    <scope>NUCLEOTIDE SEQUENCE</scope>
    <source>
        <strain evidence="7">MPI-CAGE-AT-0147</strain>
    </source>
</reference>
<dbReference type="OrthoDB" id="1896086at2759"/>
<feature type="region of interest" description="Disordered" evidence="5">
    <location>
        <begin position="353"/>
        <end position="377"/>
    </location>
</feature>
<dbReference type="InterPro" id="IPR015500">
    <property type="entry name" value="Peptidase_S8_subtilisin-rel"/>
</dbReference>
<dbReference type="InterPro" id="IPR050131">
    <property type="entry name" value="Peptidase_S8_subtilisin-like"/>
</dbReference>
<keyword evidence="3" id="KW-0378">Hydrolase</keyword>
<feature type="region of interest" description="Disordered" evidence="5">
    <location>
        <begin position="621"/>
        <end position="651"/>
    </location>
</feature>
<evidence type="ECO:0000256" key="2">
    <source>
        <dbReference type="ARBA" id="ARBA00022670"/>
    </source>
</evidence>
<protein>
    <recommendedName>
        <fullName evidence="9">Subtilisin</fullName>
    </recommendedName>
</protein>
<name>A0A9P9II99_9HYPO</name>
<dbReference type="GO" id="GO:0004252">
    <property type="term" value="F:serine-type endopeptidase activity"/>
    <property type="evidence" value="ECO:0007669"/>
    <property type="project" value="InterPro"/>
</dbReference>
<evidence type="ECO:0000256" key="1">
    <source>
        <dbReference type="ARBA" id="ARBA00011073"/>
    </source>
</evidence>
<dbReference type="InterPro" id="IPR047002">
    <property type="entry name" value="Tcp10_C_sf"/>
</dbReference>
<feature type="signal peptide" evidence="6">
    <location>
        <begin position="1"/>
        <end position="18"/>
    </location>
</feature>
<keyword evidence="6" id="KW-0732">Signal</keyword>
<evidence type="ECO:0000256" key="4">
    <source>
        <dbReference type="ARBA" id="ARBA00022825"/>
    </source>
</evidence>
<feature type="region of interest" description="Disordered" evidence="5">
    <location>
        <begin position="1377"/>
        <end position="1402"/>
    </location>
</feature>
<proteinExistence type="inferred from homology"/>
<dbReference type="EMBL" id="JAGMUV010000025">
    <property type="protein sequence ID" value="KAH7120544.1"/>
    <property type="molecule type" value="Genomic_DNA"/>
</dbReference>
<feature type="region of interest" description="Disordered" evidence="5">
    <location>
        <begin position="129"/>
        <end position="203"/>
    </location>
</feature>
<evidence type="ECO:0008006" key="9">
    <source>
        <dbReference type="Google" id="ProtNLM"/>
    </source>
</evidence>
<dbReference type="PRINTS" id="PR00723">
    <property type="entry name" value="SUBTILISIN"/>
</dbReference>
<dbReference type="Proteomes" id="UP000738349">
    <property type="component" value="Unassembled WGS sequence"/>
</dbReference>
<organism evidence="7 8">
    <name type="scientific">Dactylonectria macrodidyma</name>
    <dbReference type="NCBI Taxonomy" id="307937"/>
    <lineage>
        <taxon>Eukaryota</taxon>
        <taxon>Fungi</taxon>
        <taxon>Dikarya</taxon>
        <taxon>Ascomycota</taxon>
        <taxon>Pezizomycotina</taxon>
        <taxon>Sordariomycetes</taxon>
        <taxon>Hypocreomycetidae</taxon>
        <taxon>Hypocreales</taxon>
        <taxon>Nectriaceae</taxon>
        <taxon>Dactylonectria</taxon>
    </lineage>
</organism>
<feature type="compositionally biased region" description="Low complexity" evidence="5">
    <location>
        <begin position="358"/>
        <end position="370"/>
    </location>
</feature>